<dbReference type="KEGG" id="por:APT59_05700"/>
<reference evidence="1 2" key="1">
    <citation type="submission" date="2016-01" db="EMBL/GenBank/DDBJ databases">
        <title>Annotation of Pseudomonas oryzihabitans USDA-ARS-USMARC-56511.</title>
        <authorList>
            <person name="Harhay G.P."/>
            <person name="Harhay D.M."/>
            <person name="Smith T.P.L."/>
            <person name="Bono J.L."/>
            <person name="Heaton M.P."/>
            <person name="Clawson M.L."/>
            <person name="Chitko-Mckown C.G."/>
            <person name="Capik S.F."/>
            <person name="DeDonder K.D."/>
            <person name="Apley M.D."/>
            <person name="Lubbers B.V."/>
            <person name="White B.J."/>
            <person name="Larson R.L."/>
        </authorList>
    </citation>
    <scope>NUCLEOTIDE SEQUENCE [LARGE SCALE GENOMIC DNA]</scope>
    <source>
        <strain evidence="1 2">USDA-ARS-USMARC-56511</strain>
    </source>
</reference>
<dbReference type="Proteomes" id="UP000064137">
    <property type="component" value="Chromosome"/>
</dbReference>
<evidence type="ECO:0000313" key="2">
    <source>
        <dbReference type="Proteomes" id="UP000064137"/>
    </source>
</evidence>
<dbReference type="RefSeq" id="WP_059313972.1">
    <property type="nucleotide sequence ID" value="NZ_CP013987.1"/>
</dbReference>
<protein>
    <recommendedName>
        <fullName evidence="3">Lipoprotein</fullName>
    </recommendedName>
</protein>
<proteinExistence type="predicted"/>
<evidence type="ECO:0008006" key="3">
    <source>
        <dbReference type="Google" id="ProtNLM"/>
    </source>
</evidence>
<dbReference type="AlphaFoldDB" id="A0A0U4WHI7"/>
<evidence type="ECO:0000313" key="1">
    <source>
        <dbReference type="EMBL" id="ALZ83724.1"/>
    </source>
</evidence>
<sequence length="226" mass="24290">MPAPRSIFPFALLGLLGGCSLFQSDDTPRAPGGERLQGDLRWSGEQLLFRPCQEQRFFDVTDANNTAILRDAHELAADSGAASLFADLRGKLKSGGRDGAQGIFAVTDVYRVQYSGPGCSDPNFKRTAMSASGHGPDWNVQVSNQGMLISTAGQQRRALPYLQEELPGGMRALSTEANGEKVELWINPRRCVDGRTGTVQSLQAELRINGQTWQGCASYGGAGNPT</sequence>
<dbReference type="PROSITE" id="PS51257">
    <property type="entry name" value="PROKAR_LIPOPROTEIN"/>
    <property type="match status" value="1"/>
</dbReference>
<gene>
    <name evidence="1" type="ORF">APT59_05700</name>
</gene>
<dbReference type="OrthoDB" id="8776561at2"/>
<organism evidence="1 2">
    <name type="scientific">Pseudomonas oryzihabitans</name>
    <dbReference type="NCBI Taxonomy" id="47885"/>
    <lineage>
        <taxon>Bacteria</taxon>
        <taxon>Pseudomonadati</taxon>
        <taxon>Pseudomonadota</taxon>
        <taxon>Gammaproteobacteria</taxon>
        <taxon>Pseudomonadales</taxon>
        <taxon>Pseudomonadaceae</taxon>
        <taxon>Pseudomonas</taxon>
    </lineage>
</organism>
<name>A0A0U4WHI7_9PSED</name>
<dbReference type="EMBL" id="CP013987">
    <property type="protein sequence ID" value="ALZ83724.1"/>
    <property type="molecule type" value="Genomic_DNA"/>
</dbReference>
<accession>A0A0U4WHI7</accession>